<name>A0A1F5NU61_9BACT</name>
<protein>
    <submittedName>
        <fullName evidence="1">Uncharacterized protein</fullName>
    </submittedName>
</protein>
<organism evidence="1 2">
    <name type="scientific">Candidatus Doudnabacteria bacterium RIFCSPHIGHO2_01_FULL_46_24</name>
    <dbReference type="NCBI Taxonomy" id="1817825"/>
    <lineage>
        <taxon>Bacteria</taxon>
        <taxon>Candidatus Doudnaibacteriota</taxon>
    </lineage>
</organism>
<gene>
    <name evidence="1" type="ORF">A2720_00500</name>
</gene>
<accession>A0A1F5NU61</accession>
<evidence type="ECO:0000313" key="2">
    <source>
        <dbReference type="Proteomes" id="UP000178892"/>
    </source>
</evidence>
<comment type="caution">
    <text evidence="1">The sequence shown here is derived from an EMBL/GenBank/DDBJ whole genome shotgun (WGS) entry which is preliminary data.</text>
</comment>
<dbReference type="AlphaFoldDB" id="A0A1F5NU61"/>
<reference evidence="1 2" key="1">
    <citation type="journal article" date="2016" name="Nat. Commun.">
        <title>Thousands of microbial genomes shed light on interconnected biogeochemical processes in an aquifer system.</title>
        <authorList>
            <person name="Anantharaman K."/>
            <person name="Brown C.T."/>
            <person name="Hug L.A."/>
            <person name="Sharon I."/>
            <person name="Castelle C.J."/>
            <person name="Probst A.J."/>
            <person name="Thomas B.C."/>
            <person name="Singh A."/>
            <person name="Wilkins M.J."/>
            <person name="Karaoz U."/>
            <person name="Brodie E.L."/>
            <person name="Williams K.H."/>
            <person name="Hubbard S.S."/>
            <person name="Banfield J.F."/>
        </authorList>
    </citation>
    <scope>NUCLEOTIDE SEQUENCE [LARGE SCALE GENOMIC DNA]</scope>
</reference>
<sequence length="195" mass="22890">MEEENFLIIMNPENQISTLNRLAQAEKQIAWEQKMAEVNEIADQLGKGIDEKIKEPVAAFLIHEFTTSGSCEGHMAQEGEDQHGLPYPWVEVYAPEPEGWEYSEEKKREWTVENFKQQQKMMRFLEEFYKERQTPFDARLVFDGVGAFGGFRVQSFGAKMAAILTPEEQKQKLELYQTEMYDFTKFLKNRHFSKE</sequence>
<dbReference type="EMBL" id="MFEL01000016">
    <property type="protein sequence ID" value="OGE80870.1"/>
    <property type="molecule type" value="Genomic_DNA"/>
</dbReference>
<proteinExistence type="predicted"/>
<evidence type="ECO:0000313" key="1">
    <source>
        <dbReference type="EMBL" id="OGE80870.1"/>
    </source>
</evidence>
<dbReference type="Proteomes" id="UP000178892">
    <property type="component" value="Unassembled WGS sequence"/>
</dbReference>